<keyword evidence="5" id="KW-0445">Lipid transport</keyword>
<evidence type="ECO:0000259" key="10">
    <source>
        <dbReference type="PROSITE" id="PS50081"/>
    </source>
</evidence>
<evidence type="ECO:0000256" key="9">
    <source>
        <dbReference type="SAM" id="Phobius"/>
    </source>
</evidence>
<evidence type="ECO:0000313" key="14">
    <source>
        <dbReference type="Proteomes" id="UP001168972"/>
    </source>
</evidence>
<evidence type="ECO:0000259" key="12">
    <source>
        <dbReference type="PROSITE" id="PS51847"/>
    </source>
</evidence>
<dbReference type="InterPro" id="IPR058801">
    <property type="entry name" value="PDZD8_N"/>
</dbReference>
<dbReference type="Proteomes" id="UP001168972">
    <property type="component" value="Unassembled WGS sequence"/>
</dbReference>
<dbReference type="CDD" id="cd21674">
    <property type="entry name" value="SMP_PDZD8"/>
    <property type="match status" value="1"/>
</dbReference>
<dbReference type="InterPro" id="IPR002219">
    <property type="entry name" value="PKC_DAG/PE"/>
</dbReference>
<comment type="caution">
    <text evidence="13">The sequence shown here is derived from an EMBL/GenBank/DDBJ whole genome shotgun (WGS) entry which is preliminary data.</text>
</comment>
<evidence type="ECO:0000256" key="3">
    <source>
        <dbReference type="ARBA" id="ARBA00022723"/>
    </source>
</evidence>
<dbReference type="AlphaFoldDB" id="A0AA39C8G5"/>
<keyword evidence="2" id="KW-0813">Transport</keyword>
<dbReference type="SMART" id="SM00228">
    <property type="entry name" value="PDZ"/>
    <property type="match status" value="1"/>
</dbReference>
<dbReference type="GO" id="GO:0044233">
    <property type="term" value="C:mitochondria-associated endoplasmic reticulum membrane contact site"/>
    <property type="evidence" value="ECO:0007669"/>
    <property type="project" value="InterPro"/>
</dbReference>
<dbReference type="PROSITE" id="PS00479">
    <property type="entry name" value="ZF_DAG_PE_1"/>
    <property type="match status" value="1"/>
</dbReference>
<dbReference type="GO" id="GO:1990456">
    <property type="term" value="P:mitochondrion-endoplasmic reticulum membrane tethering"/>
    <property type="evidence" value="ECO:0007669"/>
    <property type="project" value="InterPro"/>
</dbReference>
<evidence type="ECO:0000256" key="2">
    <source>
        <dbReference type="ARBA" id="ARBA00022448"/>
    </source>
</evidence>
<evidence type="ECO:0000259" key="11">
    <source>
        <dbReference type="PROSITE" id="PS50106"/>
    </source>
</evidence>
<evidence type="ECO:0000256" key="6">
    <source>
        <dbReference type="ARBA" id="ARBA00023121"/>
    </source>
</evidence>
<feature type="region of interest" description="Disordered" evidence="8">
    <location>
        <begin position="820"/>
        <end position="840"/>
    </location>
</feature>
<evidence type="ECO:0000256" key="8">
    <source>
        <dbReference type="SAM" id="MobiDB-lite"/>
    </source>
</evidence>
<dbReference type="InterPro" id="IPR001478">
    <property type="entry name" value="PDZ"/>
</dbReference>
<proteinExistence type="predicted"/>
<keyword evidence="9" id="KW-1133">Transmembrane helix</keyword>
<dbReference type="GO" id="GO:0005739">
    <property type="term" value="C:mitochondrion"/>
    <property type="evidence" value="ECO:0007669"/>
    <property type="project" value="GOC"/>
</dbReference>
<dbReference type="PROSITE" id="PS51847">
    <property type="entry name" value="SMP"/>
    <property type="match status" value="1"/>
</dbReference>
<dbReference type="Gene3D" id="2.30.42.10">
    <property type="match status" value="1"/>
</dbReference>
<dbReference type="InterPro" id="IPR039275">
    <property type="entry name" value="PDZD8"/>
</dbReference>
<accession>A0AA39C8G5</accession>
<comment type="subcellular location">
    <subcellularLocation>
        <location evidence="1">Membrane</location>
    </subcellularLocation>
</comment>
<keyword evidence="14" id="KW-1185">Reference proteome</keyword>
<dbReference type="SUPFAM" id="SSF57889">
    <property type="entry name" value="Cysteine-rich domain"/>
    <property type="match status" value="1"/>
</dbReference>
<dbReference type="SUPFAM" id="SSF50156">
    <property type="entry name" value="PDZ domain-like"/>
    <property type="match status" value="1"/>
</dbReference>
<name>A0AA39C8G5_MICHY</name>
<dbReference type="PANTHER" id="PTHR21519">
    <property type="entry name" value="PDZ DOMAIN-CONTAINING PROTEIN 8"/>
    <property type="match status" value="1"/>
</dbReference>
<dbReference type="InterPro" id="IPR031468">
    <property type="entry name" value="SMP_LBD"/>
</dbReference>
<dbReference type="PROSITE" id="PS50106">
    <property type="entry name" value="PDZ"/>
    <property type="match status" value="1"/>
</dbReference>
<gene>
    <name evidence="13" type="ORF">PV327_010820</name>
</gene>
<protein>
    <recommendedName>
        <fullName evidence="15">PDZ domain-containing protein 8</fullName>
    </recommendedName>
</protein>
<feature type="domain" description="PDZ" evidence="11">
    <location>
        <begin position="350"/>
        <end position="433"/>
    </location>
</feature>
<feature type="transmembrane region" description="Helical" evidence="9">
    <location>
        <begin position="6"/>
        <end position="29"/>
    </location>
</feature>
<reference evidence="13" key="1">
    <citation type="journal article" date="2023" name="bioRxiv">
        <title>Scaffold-level genome assemblies of two parasitoid biocontrol wasps reveal the parthenogenesis mechanism and an associated novel virus.</title>
        <authorList>
            <person name="Inwood S."/>
            <person name="Skelly J."/>
            <person name="Guhlin J."/>
            <person name="Harrop T."/>
            <person name="Goldson S."/>
            <person name="Dearden P."/>
        </authorList>
    </citation>
    <scope>NUCLEOTIDE SEQUENCE</scope>
    <source>
        <strain evidence="13">Lincoln</strain>
        <tissue evidence="13">Whole body</tissue>
    </source>
</reference>
<evidence type="ECO:0000256" key="5">
    <source>
        <dbReference type="ARBA" id="ARBA00023055"/>
    </source>
</evidence>
<dbReference type="PANTHER" id="PTHR21519:SF1">
    <property type="entry name" value="PDZ DOMAIN-CONTAINING PROTEIN 8"/>
    <property type="match status" value="1"/>
</dbReference>
<dbReference type="Pfam" id="PF26547">
    <property type="entry name" value="PDZD8_N"/>
    <property type="match status" value="1"/>
</dbReference>
<dbReference type="InterPro" id="IPR046349">
    <property type="entry name" value="C1-like_sf"/>
</dbReference>
<evidence type="ECO:0000256" key="1">
    <source>
        <dbReference type="ARBA" id="ARBA00004370"/>
    </source>
</evidence>
<keyword evidence="7 9" id="KW-0472">Membrane</keyword>
<sequence>MDFFLMLILAVIIFTCGIICTLIVEFFILKKYLENGPKANPPEKPSLYGKAVLPDELLNDIKLNKDKFNNSSPRLHQTFSQGNENLAINLTLQFLFNELKNAERVRLWLYRKLNNEFKELLTQTTTGRLFDSVQLRDLNLGTQFPTIKGLEVADSVINRDTGLLETLDLSLDLHYSGNFQLSIDVKMLLGKTAYLSLQVKQITGKARLQFTRIPYTHWSLSFYNEPIMELEVQSQFQGRQLQPQIVSLIIGQIRRAIRRKHTLPRYKMRYKPFFRRLNDEDIDLSEVASSQLTPGLLEVVLIEVTRLNMTQNNLPYDDSSQIEIYCTISVDATPWVYLIQYGSVPYMILDLIISKTNSHQLGVVFKQEIIPEIGQNCVIVETIVSGSPASIAEMRKGDILVAVDGKKISNMNQVGKIIKNAAQRRFIMRVERKYSKIDNDKYSSIDKKIKNDLINNKETEDNIKLIKHDVQFKYSDLKDQYDNETSMTGVGDRSDTGIKLFRRRKSSIQVTDELAQQISEPLSRRISTISNNSTTSSSGAITTDDCLSTLNDLYSTTKELNYASTITFDETRTFQIDSELQYLNIGVWARHRTGEFPPKILGYINAPIKLILAQCSTSTTGYYLKSHALLPPDTASFASLNSKLHGYSGFDSSLCYGDILLSYGWISSDRSRRNVNNDINKREIETVKNIPSVSSEVVDKKHHDFIRTHFHRATHCDFCSKKIWLKDAVQCRDCGMVCHKKCEIRCQSSGSCGAENLTNMAFEVEEIESNSGSTGGETGPEISFTSCEENVQGMMAVKASIANTLLGLKKAGSTSCLAPPTSGGNLGSSRSLPPSPCSSRKNSLVGGGLGISPDLLEGAEQSVAAQLISGEFDDGLMSRAKDTGKFLYNTLNPNERVDKINLMMGKLKTALDAETTSRLELTKINDNDSGKLIAQSDLRVQALSVLLLHYCAGLQHAQELLDRPKTN</sequence>
<dbReference type="Gene3D" id="3.30.60.20">
    <property type="match status" value="1"/>
</dbReference>
<keyword evidence="9" id="KW-0812">Transmembrane</keyword>
<dbReference type="GO" id="GO:0008289">
    <property type="term" value="F:lipid binding"/>
    <property type="evidence" value="ECO:0007669"/>
    <property type="project" value="UniProtKB-KW"/>
</dbReference>
<evidence type="ECO:0000256" key="7">
    <source>
        <dbReference type="ARBA" id="ARBA00023136"/>
    </source>
</evidence>
<feature type="compositionally biased region" description="Low complexity" evidence="8">
    <location>
        <begin position="827"/>
        <end position="840"/>
    </location>
</feature>
<feature type="domain" description="Phorbol-ester/DAG-type" evidence="10">
    <location>
        <begin position="702"/>
        <end position="752"/>
    </location>
</feature>
<dbReference type="InterPro" id="IPR041489">
    <property type="entry name" value="PDZ_6"/>
</dbReference>
<evidence type="ECO:0000256" key="4">
    <source>
        <dbReference type="ARBA" id="ARBA00022833"/>
    </source>
</evidence>
<keyword evidence="3" id="KW-0479">Metal-binding</keyword>
<evidence type="ECO:0000313" key="13">
    <source>
        <dbReference type="EMBL" id="KAK0159738.1"/>
    </source>
</evidence>
<organism evidence="13 14">
    <name type="scientific">Microctonus hyperodae</name>
    <name type="common">Parasitoid wasp</name>
    <dbReference type="NCBI Taxonomy" id="165561"/>
    <lineage>
        <taxon>Eukaryota</taxon>
        <taxon>Metazoa</taxon>
        <taxon>Ecdysozoa</taxon>
        <taxon>Arthropoda</taxon>
        <taxon>Hexapoda</taxon>
        <taxon>Insecta</taxon>
        <taxon>Pterygota</taxon>
        <taxon>Neoptera</taxon>
        <taxon>Endopterygota</taxon>
        <taxon>Hymenoptera</taxon>
        <taxon>Apocrita</taxon>
        <taxon>Ichneumonoidea</taxon>
        <taxon>Braconidae</taxon>
        <taxon>Euphorinae</taxon>
        <taxon>Microctonus</taxon>
    </lineage>
</organism>
<dbReference type="CDD" id="cd20825">
    <property type="entry name" value="C1_PDZD8"/>
    <property type="match status" value="1"/>
</dbReference>
<reference evidence="13" key="2">
    <citation type="submission" date="2023-03" db="EMBL/GenBank/DDBJ databases">
        <authorList>
            <person name="Inwood S.N."/>
            <person name="Skelly J.G."/>
            <person name="Guhlin J."/>
            <person name="Harrop T.W.R."/>
            <person name="Goldson S.G."/>
            <person name="Dearden P.K."/>
        </authorList>
    </citation>
    <scope>NUCLEOTIDE SEQUENCE</scope>
    <source>
        <strain evidence="13">Lincoln</strain>
        <tissue evidence="13">Whole body</tissue>
    </source>
</reference>
<feature type="domain" description="SMP-LTD" evidence="12">
    <location>
        <begin position="88"/>
        <end position="272"/>
    </location>
</feature>
<keyword evidence="4" id="KW-0862">Zinc</keyword>
<dbReference type="GO" id="GO:0016020">
    <property type="term" value="C:membrane"/>
    <property type="evidence" value="ECO:0007669"/>
    <property type="project" value="UniProtKB-SubCell"/>
</dbReference>
<dbReference type="SMART" id="SM00109">
    <property type="entry name" value="C1"/>
    <property type="match status" value="1"/>
</dbReference>
<dbReference type="GO" id="GO:0006869">
    <property type="term" value="P:lipid transport"/>
    <property type="evidence" value="ECO:0007669"/>
    <property type="project" value="UniProtKB-KW"/>
</dbReference>
<dbReference type="EMBL" id="JAQQBR010001836">
    <property type="protein sequence ID" value="KAK0159738.1"/>
    <property type="molecule type" value="Genomic_DNA"/>
</dbReference>
<keyword evidence="6" id="KW-0446">Lipid-binding</keyword>
<evidence type="ECO:0008006" key="15">
    <source>
        <dbReference type="Google" id="ProtNLM"/>
    </source>
</evidence>
<dbReference type="Pfam" id="PF17820">
    <property type="entry name" value="PDZ_6"/>
    <property type="match status" value="1"/>
</dbReference>
<dbReference type="GO" id="GO:0051560">
    <property type="term" value="P:mitochondrial calcium ion homeostasis"/>
    <property type="evidence" value="ECO:0007669"/>
    <property type="project" value="InterPro"/>
</dbReference>
<dbReference type="GO" id="GO:0046872">
    <property type="term" value="F:metal ion binding"/>
    <property type="evidence" value="ECO:0007669"/>
    <property type="project" value="UniProtKB-KW"/>
</dbReference>
<dbReference type="PROSITE" id="PS50081">
    <property type="entry name" value="ZF_DAG_PE_2"/>
    <property type="match status" value="1"/>
</dbReference>
<dbReference type="InterPro" id="IPR036034">
    <property type="entry name" value="PDZ_sf"/>
</dbReference>